<accession>A0ABD2IS19</accession>
<dbReference type="EMBL" id="JBICBT010001144">
    <property type="protein sequence ID" value="KAL3080912.1"/>
    <property type="molecule type" value="Genomic_DNA"/>
</dbReference>
<reference evidence="1 2" key="1">
    <citation type="submission" date="2024-10" db="EMBL/GenBank/DDBJ databases">
        <authorList>
            <person name="Kim D."/>
        </authorList>
    </citation>
    <scope>NUCLEOTIDE SEQUENCE [LARGE SCALE GENOMIC DNA]</scope>
    <source>
        <strain evidence="1">BH-2024</strain>
    </source>
</reference>
<evidence type="ECO:0000313" key="2">
    <source>
        <dbReference type="Proteomes" id="UP001620626"/>
    </source>
</evidence>
<keyword evidence="2" id="KW-1185">Reference proteome</keyword>
<comment type="caution">
    <text evidence="1">The sequence shown here is derived from an EMBL/GenBank/DDBJ whole genome shotgun (WGS) entry which is preliminary data.</text>
</comment>
<sequence>MCQRCSKAGLCGITGIWRRALKPSKRLLPMLHLPSILSLSFIRFPSPFADSVMPFVLTNELIREQLTLKKMNDIDRVLLIRSPIVRDESKWAKWEEEAIGWNFMDQWNRIDI</sequence>
<name>A0ABD2IS19_9BILA</name>
<evidence type="ECO:0000313" key="1">
    <source>
        <dbReference type="EMBL" id="KAL3080912.1"/>
    </source>
</evidence>
<proteinExistence type="predicted"/>
<dbReference type="AlphaFoldDB" id="A0ABD2IS19"/>
<organism evidence="1 2">
    <name type="scientific">Heterodera trifolii</name>
    <dbReference type="NCBI Taxonomy" id="157864"/>
    <lineage>
        <taxon>Eukaryota</taxon>
        <taxon>Metazoa</taxon>
        <taxon>Ecdysozoa</taxon>
        <taxon>Nematoda</taxon>
        <taxon>Chromadorea</taxon>
        <taxon>Rhabditida</taxon>
        <taxon>Tylenchina</taxon>
        <taxon>Tylenchomorpha</taxon>
        <taxon>Tylenchoidea</taxon>
        <taxon>Heteroderidae</taxon>
        <taxon>Heteroderinae</taxon>
        <taxon>Heterodera</taxon>
    </lineage>
</organism>
<gene>
    <name evidence="1" type="ORF">niasHT_032940</name>
</gene>
<protein>
    <submittedName>
        <fullName evidence="1">Uncharacterized protein</fullName>
    </submittedName>
</protein>
<dbReference type="Proteomes" id="UP001620626">
    <property type="component" value="Unassembled WGS sequence"/>
</dbReference>